<evidence type="ECO:0000313" key="8">
    <source>
        <dbReference type="Proteomes" id="UP000830729"/>
    </source>
</evidence>
<name>A0A8U0HW61_9EURY</name>
<dbReference type="GO" id="GO:0052645">
    <property type="term" value="P:F420-0 metabolic process"/>
    <property type="evidence" value="ECO:0007669"/>
    <property type="project" value="UniProtKB-UniRule"/>
</dbReference>
<keyword evidence="8" id="KW-1185">Reference proteome</keyword>
<comment type="pathway">
    <text evidence="5">Cofactor biosynthesis; coenzyme F420 biosynthesis.</text>
</comment>
<dbReference type="EC" id="2.7.7.68" evidence="5"/>
<keyword evidence="3 5" id="KW-0547">Nucleotide-binding</keyword>
<reference evidence="7 8" key="1">
    <citation type="submission" date="2022-04" db="EMBL/GenBank/DDBJ databases">
        <title>Diverse halophilic archaea isolated from saline environments.</title>
        <authorList>
            <person name="Cui H.-L."/>
        </authorList>
    </citation>
    <scope>NUCLEOTIDE SEQUENCE [LARGE SCALE GENOMIC DNA]</scope>
    <source>
        <strain evidence="7 8">XZYJT49</strain>
    </source>
</reference>
<dbReference type="KEGG" id="halx:M0R89_03585"/>
<feature type="region of interest" description="Disordered" evidence="6">
    <location>
        <begin position="175"/>
        <end position="199"/>
    </location>
</feature>
<dbReference type="HAMAP" id="MF_02114">
    <property type="entry name" value="CofC"/>
    <property type="match status" value="1"/>
</dbReference>
<comment type="similarity">
    <text evidence="5">Belongs to the CofC family.</text>
</comment>
<dbReference type="InterPro" id="IPR002835">
    <property type="entry name" value="CofC"/>
</dbReference>
<comment type="catalytic activity">
    <reaction evidence="5">
        <text>(2S)-2-phospholactate + GTP + H(+) = (2S)-lactyl-2-diphospho-5'-guanosine + diphosphate</text>
        <dbReference type="Rhea" id="RHEA:63424"/>
        <dbReference type="ChEBI" id="CHEBI:15378"/>
        <dbReference type="ChEBI" id="CHEBI:33019"/>
        <dbReference type="ChEBI" id="CHEBI:37565"/>
        <dbReference type="ChEBI" id="CHEBI:59435"/>
        <dbReference type="ChEBI" id="CHEBI:59906"/>
        <dbReference type="EC" id="2.7.7.68"/>
    </reaction>
</comment>
<dbReference type="Pfam" id="PF01983">
    <property type="entry name" value="CofC"/>
    <property type="match status" value="1"/>
</dbReference>
<comment type="subunit">
    <text evidence="5">Homodimer.</text>
</comment>
<evidence type="ECO:0000256" key="3">
    <source>
        <dbReference type="ARBA" id="ARBA00022741"/>
    </source>
</evidence>
<dbReference type="EMBL" id="CP096659">
    <property type="protein sequence ID" value="UPV75157.1"/>
    <property type="molecule type" value="Genomic_DNA"/>
</dbReference>
<dbReference type="PANTHER" id="PTHR40392">
    <property type="entry name" value="2-PHOSPHO-L-LACTATE GUANYLYLTRANSFERASE"/>
    <property type="match status" value="1"/>
</dbReference>
<dbReference type="RefSeq" id="WP_248651200.1">
    <property type="nucleotide sequence ID" value="NZ_CP096659.1"/>
</dbReference>
<dbReference type="InterPro" id="IPR029044">
    <property type="entry name" value="Nucleotide-diphossugar_trans"/>
</dbReference>
<evidence type="ECO:0000256" key="6">
    <source>
        <dbReference type="SAM" id="MobiDB-lite"/>
    </source>
</evidence>
<gene>
    <name evidence="5 7" type="primary">cofC</name>
    <name evidence="7" type="ORF">M0R89_03585</name>
</gene>
<dbReference type="GO" id="GO:0043814">
    <property type="term" value="F:phospholactate guanylyltransferase activity"/>
    <property type="evidence" value="ECO:0007669"/>
    <property type="project" value="UniProtKB-EC"/>
</dbReference>
<dbReference type="GO" id="GO:0005525">
    <property type="term" value="F:GTP binding"/>
    <property type="evidence" value="ECO:0007669"/>
    <property type="project" value="UniProtKB-KW"/>
</dbReference>
<dbReference type="PANTHER" id="PTHR40392:SF1">
    <property type="entry name" value="2-PHOSPHO-L-LACTATE GUANYLYLTRANSFERASE"/>
    <property type="match status" value="1"/>
</dbReference>
<dbReference type="Proteomes" id="UP000830729">
    <property type="component" value="Chromosome"/>
</dbReference>
<evidence type="ECO:0000313" key="7">
    <source>
        <dbReference type="EMBL" id="UPV75157.1"/>
    </source>
</evidence>
<keyword evidence="4 5" id="KW-0342">GTP-binding</keyword>
<dbReference type="AlphaFoldDB" id="A0A8U0HW61"/>
<accession>A0A8U0HW61</accession>
<dbReference type="SUPFAM" id="SSF53448">
    <property type="entry name" value="Nucleotide-diphospho-sugar transferases"/>
    <property type="match status" value="1"/>
</dbReference>
<dbReference type="GeneID" id="72184250"/>
<proteinExistence type="inferred from homology"/>
<keyword evidence="1 5" id="KW-0808">Transferase</keyword>
<keyword evidence="2 5" id="KW-0548">Nucleotidyltransferase</keyword>
<evidence type="ECO:0000256" key="4">
    <source>
        <dbReference type="ARBA" id="ARBA00023134"/>
    </source>
</evidence>
<organism evidence="7 8">
    <name type="scientific">Halorussus limi</name>
    <dbReference type="NCBI Taxonomy" id="2938695"/>
    <lineage>
        <taxon>Archaea</taxon>
        <taxon>Methanobacteriati</taxon>
        <taxon>Methanobacteriota</taxon>
        <taxon>Stenosarchaea group</taxon>
        <taxon>Halobacteria</taxon>
        <taxon>Halobacteriales</taxon>
        <taxon>Haladaptataceae</taxon>
        <taxon>Halorussus</taxon>
    </lineage>
</organism>
<dbReference type="NCBIfam" id="TIGR03552">
    <property type="entry name" value="F420_cofC"/>
    <property type="match status" value="1"/>
</dbReference>
<evidence type="ECO:0000256" key="2">
    <source>
        <dbReference type="ARBA" id="ARBA00022695"/>
    </source>
</evidence>
<sequence length="228" mass="23690">MRVVVPYAAEEPKTRLADTLSSDERTAFAEAMLADVLAAVRAIGRDPEILATAPVEADAPVTVDPRPLTEAVNAVLAETDEPVTVVMADLALATPGALAALFDTDGDVVLAPGRGGGTNAVVARHPEFRADYHGTSYLDHLDAARAVGAGVEAVDSHRLATDVDERADLAEVLIHGGSAPRGGRDSSSGADPREASRARSWLRRAGFGLADDAGRTTVERDAGFASRS</sequence>
<evidence type="ECO:0000256" key="1">
    <source>
        <dbReference type="ARBA" id="ARBA00022679"/>
    </source>
</evidence>
<evidence type="ECO:0000256" key="5">
    <source>
        <dbReference type="HAMAP-Rule" id="MF_02114"/>
    </source>
</evidence>
<protein>
    <recommendedName>
        <fullName evidence="5">2-phospho-L-lactate guanylyltransferase</fullName>
        <shortName evidence="5">LP guanylyltransferase</shortName>
        <ecNumber evidence="5">2.7.7.68</ecNumber>
    </recommendedName>
</protein>
<dbReference type="Gene3D" id="3.90.550.10">
    <property type="entry name" value="Spore Coat Polysaccharide Biosynthesis Protein SpsA, Chain A"/>
    <property type="match status" value="1"/>
</dbReference>
<comment type="function">
    <text evidence="5">Guanylyltransferase that catalyzes the activation of (2S)-2-phospholactate (2-PL) as (2S)-lactyl-2-diphospho-5'-guanosine, via the condensation of 2-PL with GTP. It is involved in the biosynthesis of coenzyme F420, a hydride carrier cofactor.</text>
</comment>